<dbReference type="EMBL" id="CP001823">
    <property type="protein sequence ID" value="ACZ38693.1"/>
    <property type="molecule type" value="Genomic_DNA"/>
</dbReference>
<dbReference type="InterPro" id="IPR020053">
    <property type="entry name" value="Ribosome-bd_factorA_CS"/>
</dbReference>
<dbReference type="InterPro" id="IPR023799">
    <property type="entry name" value="RbfA_dom_sf"/>
</dbReference>
<dbReference type="AlphaFoldDB" id="D1C376"/>
<dbReference type="Proteomes" id="UP000002027">
    <property type="component" value="Chromosome 1"/>
</dbReference>
<dbReference type="GO" id="GO:0043024">
    <property type="term" value="F:ribosomal small subunit binding"/>
    <property type="evidence" value="ECO:0007669"/>
    <property type="project" value="TreeGrafter"/>
</dbReference>
<dbReference type="GO" id="GO:0030490">
    <property type="term" value="P:maturation of SSU-rRNA"/>
    <property type="evidence" value="ECO:0007669"/>
    <property type="project" value="UniProtKB-UniRule"/>
</dbReference>
<dbReference type="KEGG" id="sti:Sthe_1258"/>
<dbReference type="SUPFAM" id="SSF89919">
    <property type="entry name" value="Ribosome-binding factor A, RbfA"/>
    <property type="match status" value="1"/>
</dbReference>
<name>D1C376_SPHTD</name>
<evidence type="ECO:0000256" key="1">
    <source>
        <dbReference type="ARBA" id="ARBA00022517"/>
    </source>
</evidence>
<dbReference type="InterPro" id="IPR000238">
    <property type="entry name" value="RbfA"/>
</dbReference>
<evidence type="ECO:0000256" key="3">
    <source>
        <dbReference type="SAM" id="MobiDB-lite"/>
    </source>
</evidence>
<feature type="region of interest" description="Disordered" evidence="3">
    <location>
        <begin position="109"/>
        <end position="135"/>
    </location>
</feature>
<accession>D1C376</accession>
<comment type="function">
    <text evidence="2">One of several proteins that assist in the late maturation steps of the functional core of the 30S ribosomal subunit. Associates with free 30S ribosomal subunits (but not with 30S subunits that are part of 70S ribosomes or polysomes). Required for efficient processing of 16S rRNA. May interact with the 5'-terminal helix region of 16S rRNA.</text>
</comment>
<dbReference type="InterPro" id="IPR015946">
    <property type="entry name" value="KH_dom-like_a/b"/>
</dbReference>
<comment type="subunit">
    <text evidence="2">Monomer. Binds 30S ribosomal subunits, but not 50S ribosomal subunits or 70S ribosomes.</text>
</comment>
<dbReference type="OrthoDB" id="307788at2"/>
<dbReference type="eggNOG" id="COG0858">
    <property type="taxonomic scope" value="Bacteria"/>
</dbReference>
<dbReference type="RefSeq" id="WP_012871740.1">
    <property type="nucleotide sequence ID" value="NC_013523.1"/>
</dbReference>
<dbReference type="STRING" id="479434.Sthe_1258"/>
<keyword evidence="2" id="KW-0963">Cytoplasm</keyword>
<dbReference type="InParanoid" id="D1C376"/>
<gene>
    <name evidence="2" type="primary">rbfA</name>
    <name evidence="4" type="ordered locus">Sthe_1258</name>
</gene>
<dbReference type="HOGENOM" id="CLU_089475_6_3_0"/>
<dbReference type="Pfam" id="PF02033">
    <property type="entry name" value="RBFA"/>
    <property type="match status" value="1"/>
</dbReference>
<evidence type="ECO:0000256" key="2">
    <source>
        <dbReference type="HAMAP-Rule" id="MF_00003"/>
    </source>
</evidence>
<reference evidence="4 5" key="2">
    <citation type="journal article" date="2010" name="Stand. Genomic Sci.">
        <title>Complete genome sequence of Desulfohalobium retbaense type strain (HR(100)).</title>
        <authorList>
            <person name="Spring S."/>
            <person name="Nolan M."/>
            <person name="Lapidus A."/>
            <person name="Glavina Del Rio T."/>
            <person name="Copeland A."/>
            <person name="Tice H."/>
            <person name="Cheng J.F."/>
            <person name="Lucas S."/>
            <person name="Land M."/>
            <person name="Chen F."/>
            <person name="Bruce D."/>
            <person name="Goodwin L."/>
            <person name="Pitluck S."/>
            <person name="Ivanova N."/>
            <person name="Mavromatis K."/>
            <person name="Mikhailova N."/>
            <person name="Pati A."/>
            <person name="Chen A."/>
            <person name="Palaniappan K."/>
            <person name="Hauser L."/>
            <person name="Chang Y.J."/>
            <person name="Jeffries C.D."/>
            <person name="Munk C."/>
            <person name="Kiss H."/>
            <person name="Chain P."/>
            <person name="Han C."/>
            <person name="Brettin T."/>
            <person name="Detter J.C."/>
            <person name="Schuler E."/>
            <person name="Goker M."/>
            <person name="Rohde M."/>
            <person name="Bristow J."/>
            <person name="Eisen J.A."/>
            <person name="Markowitz V."/>
            <person name="Hugenholtz P."/>
            <person name="Kyrpides N.C."/>
            <person name="Klenk H.P."/>
        </authorList>
    </citation>
    <scope>NUCLEOTIDE SEQUENCE [LARGE SCALE GENOMIC DNA]</scope>
    <source>
        <strain evidence="5">ATCC 49802 / DSM 20745 / S 6022</strain>
    </source>
</reference>
<keyword evidence="5" id="KW-1185">Reference proteome</keyword>
<organism evidence="4 5">
    <name type="scientific">Sphaerobacter thermophilus (strain ATCC 49802 / DSM 20745 / KCCM 41009 / NCIMB 13125 / S 6022)</name>
    <dbReference type="NCBI Taxonomy" id="479434"/>
    <lineage>
        <taxon>Bacteria</taxon>
        <taxon>Pseudomonadati</taxon>
        <taxon>Thermomicrobiota</taxon>
        <taxon>Thermomicrobia</taxon>
        <taxon>Sphaerobacterales</taxon>
        <taxon>Sphaerobacterineae</taxon>
        <taxon>Sphaerobacteraceae</taxon>
        <taxon>Sphaerobacter</taxon>
    </lineage>
</organism>
<protein>
    <recommendedName>
        <fullName evidence="2">Ribosome-binding factor A</fullName>
    </recommendedName>
</protein>
<dbReference type="FunCoup" id="D1C376">
    <property type="interactions" value="400"/>
</dbReference>
<proteinExistence type="inferred from homology"/>
<dbReference type="GO" id="GO:0005829">
    <property type="term" value="C:cytosol"/>
    <property type="evidence" value="ECO:0007669"/>
    <property type="project" value="TreeGrafter"/>
</dbReference>
<comment type="subcellular location">
    <subcellularLocation>
        <location evidence="2">Cytoplasm</location>
    </subcellularLocation>
</comment>
<dbReference type="PANTHER" id="PTHR33515:SF1">
    <property type="entry name" value="RIBOSOME-BINDING FACTOR A, CHLOROPLASTIC-RELATED"/>
    <property type="match status" value="1"/>
</dbReference>
<evidence type="ECO:0000313" key="5">
    <source>
        <dbReference type="Proteomes" id="UP000002027"/>
    </source>
</evidence>
<keyword evidence="1 2" id="KW-0690">Ribosome biogenesis</keyword>
<dbReference type="NCBIfam" id="TIGR00082">
    <property type="entry name" value="rbfA"/>
    <property type="match status" value="1"/>
</dbReference>
<dbReference type="PANTHER" id="PTHR33515">
    <property type="entry name" value="RIBOSOME-BINDING FACTOR A, CHLOROPLASTIC-RELATED"/>
    <property type="match status" value="1"/>
</dbReference>
<dbReference type="Gene3D" id="3.30.300.20">
    <property type="match status" value="1"/>
</dbReference>
<dbReference type="HAMAP" id="MF_00003">
    <property type="entry name" value="RbfA"/>
    <property type="match status" value="1"/>
</dbReference>
<dbReference type="PROSITE" id="PS01319">
    <property type="entry name" value="RBFA"/>
    <property type="match status" value="1"/>
</dbReference>
<comment type="similarity">
    <text evidence="2">Belongs to the RbfA family.</text>
</comment>
<evidence type="ECO:0000313" key="4">
    <source>
        <dbReference type="EMBL" id="ACZ38693.1"/>
    </source>
</evidence>
<sequence length="135" mass="15423">MTSRRQVQLADFLRDEISEILQREMKDPRLGLASITRVELSPDLRYAKVYVSVLGSEEDREATMAALTGAAGFVRHLLKPRMRVRHVPEIRFRLDRSMEHAEVIQRTLRELNLPPSTEADADPVPEGDARIDDSE</sequence>
<reference evidence="5" key="1">
    <citation type="submission" date="2009-11" db="EMBL/GenBank/DDBJ databases">
        <title>The complete chromosome 1 of Sphaerobacter thermophilus DSM 20745.</title>
        <authorList>
            <person name="Lucas S."/>
            <person name="Copeland A."/>
            <person name="Lapidus A."/>
            <person name="Glavina del Rio T."/>
            <person name="Dalin E."/>
            <person name="Tice H."/>
            <person name="Bruce D."/>
            <person name="Goodwin L."/>
            <person name="Pitluck S."/>
            <person name="Kyrpides N."/>
            <person name="Mavromatis K."/>
            <person name="Ivanova N."/>
            <person name="Mikhailova N."/>
            <person name="LaButti K.M."/>
            <person name="Clum A."/>
            <person name="Sun H.I."/>
            <person name="Brettin T."/>
            <person name="Detter J.C."/>
            <person name="Han C."/>
            <person name="Larimer F."/>
            <person name="Land M."/>
            <person name="Hauser L."/>
            <person name="Markowitz V."/>
            <person name="Cheng J.F."/>
            <person name="Hugenholtz P."/>
            <person name="Woyke T."/>
            <person name="Wu D."/>
            <person name="Steenblock K."/>
            <person name="Schneider S."/>
            <person name="Pukall R."/>
            <person name="Goeker M."/>
            <person name="Klenk H.P."/>
            <person name="Eisen J.A."/>
        </authorList>
    </citation>
    <scope>NUCLEOTIDE SEQUENCE [LARGE SCALE GENOMIC DNA]</scope>
    <source>
        <strain evidence="5">ATCC 49802 / DSM 20745 / S 6022</strain>
    </source>
</reference>